<proteinExistence type="predicted"/>
<dbReference type="InterPro" id="IPR025436">
    <property type="entry name" value="DUF4179"/>
</dbReference>
<name>A0A4P6EVL9_9BACL</name>
<dbReference type="AlphaFoldDB" id="A0A4P6EVL9"/>
<feature type="transmembrane region" description="Helical" evidence="1">
    <location>
        <begin position="68"/>
        <end position="88"/>
    </location>
</feature>
<evidence type="ECO:0000313" key="4">
    <source>
        <dbReference type="EMBL" id="QAY67340.1"/>
    </source>
</evidence>
<dbReference type="KEGG" id="pprt:ET464_13965"/>
<feature type="domain" description="DUF5643" evidence="3">
    <location>
        <begin position="247"/>
        <end position="351"/>
    </location>
</feature>
<keyword evidence="1" id="KW-0472">Membrane</keyword>
<dbReference type="RefSeq" id="WP_129441858.1">
    <property type="nucleotide sequence ID" value="NZ_CP035492.1"/>
</dbReference>
<evidence type="ECO:0000256" key="1">
    <source>
        <dbReference type="SAM" id="Phobius"/>
    </source>
</evidence>
<feature type="domain" description="DUF4179" evidence="2">
    <location>
        <begin position="69"/>
        <end position="156"/>
    </location>
</feature>
<gene>
    <name evidence="4" type="ORF">ET464_13965</name>
</gene>
<evidence type="ECO:0000259" key="3">
    <source>
        <dbReference type="Pfam" id="PF18705"/>
    </source>
</evidence>
<evidence type="ECO:0000313" key="5">
    <source>
        <dbReference type="Proteomes" id="UP000293568"/>
    </source>
</evidence>
<reference evidence="4 5" key="1">
    <citation type="submission" date="2019-01" db="EMBL/GenBank/DDBJ databases">
        <title>Genome sequencing of strain FW100M-2.</title>
        <authorList>
            <person name="Heo J."/>
            <person name="Kim S.-J."/>
            <person name="Kim J.-S."/>
            <person name="Hong S.-B."/>
            <person name="Kwon S.-W."/>
        </authorList>
    </citation>
    <scope>NUCLEOTIDE SEQUENCE [LARGE SCALE GENOMIC DNA]</scope>
    <source>
        <strain evidence="4 5">FW100M-2</strain>
    </source>
</reference>
<dbReference type="OrthoDB" id="2725974at2"/>
<evidence type="ECO:0000259" key="2">
    <source>
        <dbReference type="Pfam" id="PF13786"/>
    </source>
</evidence>
<protein>
    <submittedName>
        <fullName evidence="4">DUF4179 domain-containing protein</fullName>
    </submittedName>
</protein>
<dbReference type="Pfam" id="PF18705">
    <property type="entry name" value="DUF5643"/>
    <property type="match status" value="1"/>
</dbReference>
<keyword evidence="1" id="KW-0812">Transmembrane</keyword>
<sequence>MKHNGLNGGEHKDEYTVQGDEIDEQQLIDKQCMELAINSLDDNKLDHAIVAGMKQGQSMNRSIHRSKALLPIAAAICAFVLFATAVHVSPAFAAALREIPGLKSFVQLLASDNSLKQAIDEDFVQSVNVSDHKGGYTLTVHGVIADNQRFVLLYSVAGVTSDKLPSVEDFQLLDGDNEEIQGMIASDVYGDTTGSTELTQYKTIDVMMETGKPVPDQIRFRVKVMGQWLEADFPIDHERFDHLEETVMLHRFFEIAGQRFEIEKAVITPLRTTLVFHNDPANSKQPNSFIDARIVDEKGRMMPFTNGFGTAGDEQFSMQFQSSFFTKAKHLTFETDGLLLSDKNQKLTVNTDTLETLAAPDKRMRLELAVPTNEGIELTFLISDLMGPELHYGFTMFQDQVPFYDGAGRRYSMIQPKGVHSVWRQSAGSGETRVYYTIPKEDYKQPLTFDVYQYPGYVLQNVELPIK</sequence>
<accession>A0A4P6EVL9</accession>
<dbReference type="Gene3D" id="2.60.40.1630">
    <property type="entry name" value="bacillus anthracis domain"/>
    <property type="match status" value="1"/>
</dbReference>
<organism evidence="4 5">
    <name type="scientific">Paenibacillus protaetiae</name>
    <dbReference type="NCBI Taxonomy" id="2509456"/>
    <lineage>
        <taxon>Bacteria</taxon>
        <taxon>Bacillati</taxon>
        <taxon>Bacillota</taxon>
        <taxon>Bacilli</taxon>
        <taxon>Bacillales</taxon>
        <taxon>Paenibacillaceae</taxon>
        <taxon>Paenibacillus</taxon>
    </lineage>
</organism>
<dbReference type="Proteomes" id="UP000293568">
    <property type="component" value="Chromosome"/>
</dbReference>
<dbReference type="Pfam" id="PF13786">
    <property type="entry name" value="DUF4179"/>
    <property type="match status" value="1"/>
</dbReference>
<keyword evidence="5" id="KW-1185">Reference proteome</keyword>
<keyword evidence="1" id="KW-1133">Transmembrane helix</keyword>
<dbReference type="EMBL" id="CP035492">
    <property type="protein sequence ID" value="QAY67340.1"/>
    <property type="molecule type" value="Genomic_DNA"/>
</dbReference>
<dbReference type="InterPro" id="IPR040680">
    <property type="entry name" value="DUF5643"/>
</dbReference>